<comment type="similarity">
    <text evidence="1">Belongs to the YciI family.</text>
</comment>
<accession>A0A239BYT9</accession>
<evidence type="ECO:0000313" key="3">
    <source>
        <dbReference type="EMBL" id="SNS13076.1"/>
    </source>
</evidence>
<dbReference type="Gene3D" id="3.30.70.1060">
    <property type="entry name" value="Dimeric alpha+beta barrel"/>
    <property type="match status" value="1"/>
</dbReference>
<proteinExistence type="inferred from homology"/>
<dbReference type="PANTHER" id="PTHR37828">
    <property type="entry name" value="GSR2449 PROTEIN"/>
    <property type="match status" value="1"/>
</dbReference>
<evidence type="ECO:0000259" key="2">
    <source>
        <dbReference type="Pfam" id="PF03795"/>
    </source>
</evidence>
<dbReference type="InterPro" id="IPR005545">
    <property type="entry name" value="YCII"/>
</dbReference>
<dbReference type="InterPro" id="IPR011008">
    <property type="entry name" value="Dimeric_a/b-barrel"/>
</dbReference>
<name>A0A239BYT9_9ACTN</name>
<dbReference type="Proteomes" id="UP000198280">
    <property type="component" value="Unassembled WGS sequence"/>
</dbReference>
<protein>
    <submittedName>
        <fullName evidence="3">Uncharacterized conserved protein YciI, contains a putative active-site phosphohistidine</fullName>
    </submittedName>
</protein>
<dbReference type="EMBL" id="FZOF01000003">
    <property type="protein sequence ID" value="SNS13076.1"/>
    <property type="molecule type" value="Genomic_DNA"/>
</dbReference>
<dbReference type="PANTHER" id="PTHR37828:SF1">
    <property type="entry name" value="YCII-RELATED DOMAIN-CONTAINING PROTEIN"/>
    <property type="match status" value="1"/>
</dbReference>
<feature type="domain" description="YCII-related" evidence="2">
    <location>
        <begin position="6"/>
        <end position="81"/>
    </location>
</feature>
<gene>
    <name evidence="3" type="ORF">SAMN05216252_103272</name>
</gene>
<dbReference type="SUPFAM" id="SSF54909">
    <property type="entry name" value="Dimeric alpha+beta barrel"/>
    <property type="match status" value="1"/>
</dbReference>
<dbReference type="AlphaFoldDB" id="A0A239BYT9"/>
<evidence type="ECO:0000313" key="4">
    <source>
        <dbReference type="Proteomes" id="UP000198280"/>
    </source>
</evidence>
<keyword evidence="4" id="KW-1185">Reference proteome</keyword>
<sequence>MLHLLFLTYTGPEEDAGPFVAAHVAFLERHHRAGTFLLSGQTVPSSQGGVILARGTDRRTVERIAAEDPLVTAGVATYTVTTVDPARVHPVLAGLLGGA</sequence>
<organism evidence="3 4">
    <name type="scientific">Actinacidiphila glaucinigra</name>
    <dbReference type="NCBI Taxonomy" id="235986"/>
    <lineage>
        <taxon>Bacteria</taxon>
        <taxon>Bacillati</taxon>
        <taxon>Actinomycetota</taxon>
        <taxon>Actinomycetes</taxon>
        <taxon>Kitasatosporales</taxon>
        <taxon>Streptomycetaceae</taxon>
        <taxon>Actinacidiphila</taxon>
    </lineage>
</organism>
<dbReference type="OrthoDB" id="9814407at2"/>
<dbReference type="RefSeq" id="WP_089222951.1">
    <property type="nucleotide sequence ID" value="NZ_FZOF01000003.1"/>
</dbReference>
<dbReference type="Pfam" id="PF03795">
    <property type="entry name" value="YCII"/>
    <property type="match status" value="1"/>
</dbReference>
<evidence type="ECO:0000256" key="1">
    <source>
        <dbReference type="ARBA" id="ARBA00007689"/>
    </source>
</evidence>
<reference evidence="3 4" key="1">
    <citation type="submission" date="2017-06" db="EMBL/GenBank/DDBJ databases">
        <authorList>
            <person name="Kim H.J."/>
            <person name="Triplett B.A."/>
        </authorList>
    </citation>
    <scope>NUCLEOTIDE SEQUENCE [LARGE SCALE GENOMIC DNA]</scope>
    <source>
        <strain evidence="3 4">CGMCC 4.1858</strain>
    </source>
</reference>